<evidence type="ECO:0000256" key="5">
    <source>
        <dbReference type="ARBA" id="ARBA00022617"/>
    </source>
</evidence>
<evidence type="ECO:0000256" key="11">
    <source>
        <dbReference type="PIRSR" id="PIRSR000017-2"/>
    </source>
</evidence>
<keyword evidence="5 9" id="KW-0349">Heme</keyword>
<feature type="binding site" description="axial binding residue" evidence="11">
    <location>
        <position position="257"/>
    </location>
    <ligand>
        <name>heme</name>
        <dbReference type="ChEBI" id="CHEBI:30413"/>
        <label>3</label>
    </ligand>
    <ligandPart>
        <name>Fe</name>
        <dbReference type="ChEBI" id="CHEBI:18248"/>
    </ligandPart>
</feature>
<feature type="binding site" description="covalent" evidence="10">
    <location>
        <position position="256"/>
    </location>
    <ligand>
        <name>heme</name>
        <dbReference type="ChEBI" id="CHEBI:30413"/>
        <label>3</label>
    </ligand>
</feature>
<evidence type="ECO:0000256" key="4">
    <source>
        <dbReference type="ARBA" id="ARBA00022531"/>
    </source>
</evidence>
<evidence type="ECO:0000256" key="13">
    <source>
        <dbReference type="SAM" id="SignalP"/>
    </source>
</evidence>
<feature type="binding site" description="covalent" evidence="10">
    <location>
        <position position="157"/>
    </location>
    <ligand>
        <name>heme</name>
        <dbReference type="ChEBI" id="CHEBI:30413"/>
        <label>2</label>
    </ligand>
</feature>
<feature type="binding site" description="covalent" evidence="10">
    <location>
        <position position="112"/>
    </location>
    <ligand>
        <name>heme</name>
        <dbReference type="ChEBI" id="CHEBI:30413"/>
        <label>1</label>
    </ligand>
</feature>
<feature type="binding site" description="axial binding residue" evidence="11">
    <location>
        <position position="146"/>
    </location>
    <ligand>
        <name>heme</name>
        <dbReference type="ChEBI" id="CHEBI:30413"/>
        <label>4</label>
    </ligand>
    <ligandPart>
        <name>Fe</name>
        <dbReference type="ChEBI" id="CHEBI:18248"/>
    </ligandPart>
</feature>
<dbReference type="Pfam" id="PF02276">
    <property type="entry name" value="CytoC_RC"/>
    <property type="match status" value="1"/>
</dbReference>
<evidence type="ECO:0000256" key="3">
    <source>
        <dbReference type="ARBA" id="ARBA00022448"/>
    </source>
</evidence>
<feature type="binding site" description="covalent" evidence="10">
    <location>
        <position position="109"/>
    </location>
    <ligand>
        <name>heme</name>
        <dbReference type="ChEBI" id="CHEBI:30413"/>
        <label>1</label>
    </ligand>
</feature>
<feature type="binding site" description="axial binding residue" evidence="11">
    <location>
        <position position="158"/>
    </location>
    <ligand>
        <name>heme</name>
        <dbReference type="ChEBI" id="CHEBI:30413"/>
        <label>2</label>
    </ligand>
    <ligandPart>
        <name>Fe</name>
        <dbReference type="ChEBI" id="CHEBI:18248"/>
    </ligandPart>
</feature>
<evidence type="ECO:0000313" key="14">
    <source>
        <dbReference type="EMBL" id="SFM39172.1"/>
    </source>
</evidence>
<gene>
    <name evidence="14" type="ORF">SAMN05421721_104137</name>
</gene>
<feature type="binding site" description="covalent" evidence="10">
    <location>
        <position position="313"/>
    </location>
    <ligand>
        <name>heme</name>
        <dbReference type="ChEBI" id="CHEBI:30413"/>
        <label>4</label>
    </ligand>
</feature>
<dbReference type="PIRSF" id="PIRSF000017">
    <property type="entry name" value="RC_cytochrome"/>
    <property type="match status" value="1"/>
</dbReference>
<comment type="PTM">
    <text evidence="9 10">Binds 4 heme groups per subunit.</text>
</comment>
<dbReference type="GO" id="GO:0020037">
    <property type="term" value="F:heme binding"/>
    <property type="evidence" value="ECO:0007669"/>
    <property type="project" value="InterPro"/>
</dbReference>
<keyword evidence="7 9" id="KW-0249">Electron transport</keyword>
<feature type="binding site" description="axial binding residue" evidence="11">
    <location>
        <position position="132"/>
    </location>
    <ligand>
        <name>heme</name>
        <dbReference type="ChEBI" id="CHEBI:30413"/>
        <label>2</label>
    </ligand>
    <ligandPart>
        <name>Fe</name>
        <dbReference type="ChEBI" id="CHEBI:18248"/>
    </ligandPart>
</feature>
<evidence type="ECO:0000256" key="10">
    <source>
        <dbReference type="PIRSR" id="PIRSR000017-1"/>
    </source>
</evidence>
<dbReference type="GO" id="GO:0009055">
    <property type="term" value="F:electron transfer activity"/>
    <property type="evidence" value="ECO:0007669"/>
    <property type="project" value="InterPro"/>
</dbReference>
<feature type="signal peptide" evidence="13">
    <location>
        <begin position="1"/>
        <end position="20"/>
    </location>
</feature>
<evidence type="ECO:0000256" key="1">
    <source>
        <dbReference type="ARBA" id="ARBA00003196"/>
    </source>
</evidence>
<dbReference type="STRING" id="195064.SAMN05421721_104137"/>
<evidence type="ECO:0000256" key="8">
    <source>
        <dbReference type="ARBA" id="ARBA00023004"/>
    </source>
</evidence>
<feature type="binding site" description="axial binding residue" evidence="11">
    <location>
        <position position="96"/>
    </location>
    <ligand>
        <name>heme</name>
        <dbReference type="ChEBI" id="CHEBI:30413"/>
        <label>1</label>
    </ligand>
    <ligandPart>
        <name>Fe</name>
        <dbReference type="ChEBI" id="CHEBI:18248"/>
    </ligandPart>
</feature>
<reference evidence="14 15" key="1">
    <citation type="submission" date="2016-10" db="EMBL/GenBank/DDBJ databases">
        <authorList>
            <person name="de Groot N.N."/>
        </authorList>
    </citation>
    <scope>NUCLEOTIDE SEQUENCE [LARGE SCALE GENOMIC DNA]</scope>
    <source>
        <strain evidence="14 15">DSM 4180</strain>
    </source>
</reference>
<dbReference type="EMBL" id="FOUO01000004">
    <property type="protein sequence ID" value="SFM39172.1"/>
    <property type="molecule type" value="Genomic_DNA"/>
</dbReference>
<evidence type="ECO:0000256" key="12">
    <source>
        <dbReference type="SAM" id="MobiDB-lite"/>
    </source>
</evidence>
<keyword evidence="4 9" id="KW-0602">Photosynthesis</keyword>
<sequence>MKTMKRKVFTAAALTGAAIMVTGCELPVGVETDQKGYRGLGLEQVTKRHLEARKRADMEIPPVEGPASTGGPKAGDIYENVEVLGDLSIGEFNRLMNAITAWVAPEEGCNYCHVPGNFADENIYTKIVSRNMLEMTKTINTEWDAHVGQTGVTCYTCHMGNPVPENIWYEDPGMKQAGGFAALRMGQNLAGDNVASSSLPNDVFSAFLQEDPKNIRITPRTSLPGPEDPDNLVDAEWVHGLMIHFSDALGATCTTCHNTNNFPDWTNSPVQRVTAWHGIELVRMLNVDYLNPLQPVYPANRLGASGDAPKANCATCHNGLQLPLDGAPMLNDYPELNRVERREGWTPVQGDAATTEAKADVAQDAADA</sequence>
<proteinExistence type="predicted"/>
<feature type="binding site" description="covalent" evidence="10">
    <location>
        <position position="253"/>
    </location>
    <ligand>
        <name>heme</name>
        <dbReference type="ChEBI" id="CHEBI:30413"/>
        <label>3</label>
    </ligand>
</feature>
<comment type="function">
    <text evidence="1 9">The reaction center of purple bacteria contains a tightly bound cytochrome molecule which re-reduces the photo oxidized primary electron donor.</text>
</comment>
<dbReference type="InterPro" id="IPR036280">
    <property type="entry name" value="Multihaem_cyt_sf"/>
</dbReference>
<dbReference type="Gene3D" id="1.10.468.10">
    <property type="entry name" value="Photosynthetic Reaction Center, subunit C, domain 2"/>
    <property type="match status" value="2"/>
</dbReference>
<keyword evidence="6 9" id="KW-0479">Metal-binding</keyword>
<evidence type="ECO:0000256" key="2">
    <source>
        <dbReference type="ARBA" id="ARBA00015978"/>
    </source>
</evidence>
<evidence type="ECO:0000256" key="9">
    <source>
        <dbReference type="PIRNR" id="PIRNR000017"/>
    </source>
</evidence>
<dbReference type="InterPro" id="IPR003158">
    <property type="entry name" value="Photosyn_RC_cyt_c-su"/>
</dbReference>
<protein>
    <recommendedName>
        <fullName evidence="2 9">Photosynthetic reaction center cytochrome c subunit</fullName>
    </recommendedName>
</protein>
<keyword evidence="3 9" id="KW-0813">Transport</keyword>
<dbReference type="PROSITE" id="PS51257">
    <property type="entry name" value="PROKAR_LIPOPROTEIN"/>
    <property type="match status" value="1"/>
</dbReference>
<accession>A0A1I4QGC8</accession>
<dbReference type="GO" id="GO:0019684">
    <property type="term" value="P:photosynthesis, light reaction"/>
    <property type="evidence" value="ECO:0007669"/>
    <property type="project" value="InterPro"/>
</dbReference>
<dbReference type="GO" id="GO:0005506">
    <property type="term" value="F:iron ion binding"/>
    <property type="evidence" value="ECO:0007669"/>
    <property type="project" value="InterPro"/>
</dbReference>
<keyword evidence="13" id="KW-0732">Signal</keyword>
<dbReference type="AlphaFoldDB" id="A0A1I4QGC8"/>
<feature type="binding site" description="axial binding residue" evidence="11">
    <location>
        <position position="317"/>
    </location>
    <ligand>
        <name>heme</name>
        <dbReference type="ChEBI" id="CHEBI:30413"/>
        <label>4</label>
    </ligand>
    <ligandPart>
        <name>Fe</name>
        <dbReference type="ChEBI" id="CHEBI:18248"/>
    </ligandPart>
</feature>
<keyword evidence="9" id="KW-0674">Reaction center</keyword>
<keyword evidence="8 9" id="KW-0408">Iron</keyword>
<evidence type="ECO:0000313" key="15">
    <source>
        <dbReference type="Proteomes" id="UP000199556"/>
    </source>
</evidence>
<dbReference type="Proteomes" id="UP000199556">
    <property type="component" value="Unassembled WGS sequence"/>
</dbReference>
<feature type="region of interest" description="Disordered" evidence="12">
    <location>
        <begin position="345"/>
        <end position="368"/>
    </location>
</feature>
<dbReference type="GO" id="GO:0030077">
    <property type="term" value="C:plasma membrane light-harvesting complex"/>
    <property type="evidence" value="ECO:0007669"/>
    <property type="project" value="InterPro"/>
</dbReference>
<feature type="binding site" description="covalent" evidence="10">
    <location>
        <position position="316"/>
    </location>
    <ligand>
        <name>heme</name>
        <dbReference type="ChEBI" id="CHEBI:30413"/>
        <label>4</label>
    </ligand>
</feature>
<organism evidence="14 15">
    <name type="scientific">Ectothiorhodospira mobilis</name>
    <dbReference type="NCBI Taxonomy" id="195064"/>
    <lineage>
        <taxon>Bacteria</taxon>
        <taxon>Pseudomonadati</taxon>
        <taxon>Pseudomonadota</taxon>
        <taxon>Gammaproteobacteria</taxon>
        <taxon>Chromatiales</taxon>
        <taxon>Ectothiorhodospiraceae</taxon>
        <taxon>Ectothiorhodospira</taxon>
    </lineage>
</organism>
<dbReference type="InterPro" id="IPR023119">
    <property type="entry name" value="Multihaem_cyt_PRC_cyt_su-like"/>
</dbReference>
<feature type="chain" id="PRO_5011607129" description="Photosynthetic reaction center cytochrome c subunit" evidence="13">
    <location>
        <begin position="21"/>
        <end position="368"/>
    </location>
</feature>
<keyword evidence="15" id="KW-1185">Reference proteome</keyword>
<dbReference type="CDD" id="cd09224">
    <property type="entry name" value="CytoC_RC"/>
    <property type="match status" value="1"/>
</dbReference>
<name>A0A1I4QGC8_ECTMO</name>
<feature type="binding site" description="covalent" evidence="10">
    <location>
        <position position="154"/>
    </location>
    <ligand>
        <name>heme</name>
        <dbReference type="ChEBI" id="CHEBI:30413"/>
        <label>2</label>
    </ligand>
</feature>
<evidence type="ECO:0000256" key="6">
    <source>
        <dbReference type="ARBA" id="ARBA00022723"/>
    </source>
</evidence>
<dbReference type="SUPFAM" id="SSF48695">
    <property type="entry name" value="Multiheme cytochromes"/>
    <property type="match status" value="1"/>
</dbReference>
<dbReference type="NCBIfam" id="NF040706">
    <property type="entry name" value="photo_cyt_PufC"/>
    <property type="match status" value="1"/>
</dbReference>
<feature type="binding site" description="axial binding residue" evidence="11">
    <location>
        <position position="113"/>
    </location>
    <ligand>
        <name>heme</name>
        <dbReference type="ChEBI" id="CHEBI:30413"/>
        <label>1</label>
    </ligand>
    <ligandPart>
        <name>Fe</name>
        <dbReference type="ChEBI" id="CHEBI:18248"/>
    </ligandPart>
</feature>
<feature type="binding site" description="axial binding residue" evidence="11">
    <location>
        <position position="242"/>
    </location>
    <ligand>
        <name>heme</name>
        <dbReference type="ChEBI" id="CHEBI:30413"/>
        <label>3</label>
    </ligand>
    <ligandPart>
        <name>Fe</name>
        <dbReference type="ChEBI" id="CHEBI:18248"/>
    </ligandPart>
</feature>
<evidence type="ECO:0000256" key="7">
    <source>
        <dbReference type="ARBA" id="ARBA00022982"/>
    </source>
</evidence>